<gene>
    <name evidence="1" type="ORF">CHT98_18155</name>
</gene>
<sequence>MISPTSVNWTMLNTLRAMPGPEATTPPVSLLAITKAASLKPAVVRPALGELVRQGFVQEYATQCGKQYARTEKGDQRILEIKGWLR</sequence>
<protein>
    <recommendedName>
        <fullName evidence="3">MarR family transcriptional regulator</fullName>
    </recommendedName>
</protein>
<geneLocation type="plasmid" evidence="1">
    <name>unnamed</name>
</geneLocation>
<reference evidence="1 2" key="1">
    <citation type="submission" date="2017-07" db="EMBL/GenBank/DDBJ databases">
        <title>Whole genome sequence of Azospirillum brasilense 2A1, a potential biofertilizer strain.</title>
        <authorList>
            <person name="Fontana C.A."/>
            <person name="Toffoli L.M."/>
            <person name="Salazar S.M."/>
            <person name="Puglisi E."/>
            <person name="Pedraza R."/>
            <person name="Bassi D."/>
            <person name="Cocconcelli P.S."/>
        </authorList>
    </citation>
    <scope>NUCLEOTIDE SEQUENCE [LARGE SCALE GENOMIC DNA]</scope>
    <source>
        <strain evidence="1 2">2A1</strain>
        <plasmid evidence="1">unnamed</plasmid>
    </source>
</reference>
<proteinExistence type="predicted"/>
<dbReference type="AlphaFoldDB" id="A0A235HC72"/>
<dbReference type="InterPro" id="IPR036390">
    <property type="entry name" value="WH_DNA-bd_sf"/>
</dbReference>
<accession>A0A235HC72</accession>
<evidence type="ECO:0008006" key="3">
    <source>
        <dbReference type="Google" id="ProtNLM"/>
    </source>
</evidence>
<dbReference type="Proteomes" id="UP000215367">
    <property type="component" value="Unassembled WGS sequence"/>
</dbReference>
<dbReference type="SUPFAM" id="SSF46785">
    <property type="entry name" value="Winged helix' DNA-binding domain"/>
    <property type="match status" value="1"/>
</dbReference>
<name>A0A235HC72_AZOBR</name>
<dbReference type="EMBL" id="NOWT01000017">
    <property type="protein sequence ID" value="OYD83054.1"/>
    <property type="molecule type" value="Genomic_DNA"/>
</dbReference>
<organism evidence="1 2">
    <name type="scientific">Azospirillum brasilense</name>
    <dbReference type="NCBI Taxonomy" id="192"/>
    <lineage>
        <taxon>Bacteria</taxon>
        <taxon>Pseudomonadati</taxon>
        <taxon>Pseudomonadota</taxon>
        <taxon>Alphaproteobacteria</taxon>
        <taxon>Rhodospirillales</taxon>
        <taxon>Azospirillaceae</taxon>
        <taxon>Azospirillum</taxon>
    </lineage>
</organism>
<comment type="caution">
    <text evidence="1">The sequence shown here is derived from an EMBL/GenBank/DDBJ whole genome shotgun (WGS) entry which is preliminary data.</text>
</comment>
<evidence type="ECO:0000313" key="1">
    <source>
        <dbReference type="EMBL" id="OYD83054.1"/>
    </source>
</evidence>
<keyword evidence="1" id="KW-0614">Plasmid</keyword>
<evidence type="ECO:0000313" key="2">
    <source>
        <dbReference type="Proteomes" id="UP000215367"/>
    </source>
</evidence>